<accession>A0A2T1KP40</accession>
<dbReference type="InterPro" id="IPR053156">
    <property type="entry name" value="T6SS_TssM-like"/>
</dbReference>
<dbReference type="Pfam" id="PF21070">
    <property type="entry name" value="IcmF_helical"/>
    <property type="match status" value="1"/>
</dbReference>
<keyword evidence="7" id="KW-1185">Reference proteome</keyword>
<dbReference type="Pfam" id="PF06761">
    <property type="entry name" value="IcmF-related"/>
    <property type="match status" value="1"/>
</dbReference>
<evidence type="ECO:0000259" key="3">
    <source>
        <dbReference type="Pfam" id="PF06761"/>
    </source>
</evidence>
<reference evidence="6 7" key="1">
    <citation type="submission" date="2018-03" db="EMBL/GenBank/DDBJ databases">
        <title>Marinobacter brunus sp. nov., a marine bacterium of Gamma-proteobacteria isolated from the surface seawater of the South China Sea.</title>
        <authorList>
            <person name="Cheng H."/>
            <person name="Wu Y.-H."/>
            <person name="Xamxidin M."/>
            <person name="Xu X.-W."/>
        </authorList>
    </citation>
    <scope>NUCLEOTIDE SEQUENCE [LARGE SCALE GENOMIC DNA]</scope>
    <source>
        <strain evidence="6 7">NH169-3</strain>
    </source>
</reference>
<evidence type="ECO:0000313" key="7">
    <source>
        <dbReference type="Proteomes" id="UP000239866"/>
    </source>
</evidence>
<dbReference type="InterPro" id="IPR025743">
    <property type="entry name" value="TssM1_N"/>
</dbReference>
<feature type="domain" description="Type VI secretion system component TssM1 N-terminal" evidence="4">
    <location>
        <begin position="194"/>
        <end position="454"/>
    </location>
</feature>
<dbReference type="RefSeq" id="WP_106761651.1">
    <property type="nucleotide sequence ID" value="NZ_PXNP01000020.1"/>
</dbReference>
<evidence type="ECO:0000313" key="6">
    <source>
        <dbReference type="EMBL" id="PSF11865.1"/>
    </source>
</evidence>
<dbReference type="EMBL" id="PXNP01000020">
    <property type="protein sequence ID" value="PSF11865.1"/>
    <property type="molecule type" value="Genomic_DNA"/>
</dbReference>
<dbReference type="Proteomes" id="UP000239866">
    <property type="component" value="Unassembled WGS sequence"/>
</dbReference>
<feature type="transmembrane region" description="Helical" evidence="1">
    <location>
        <begin position="44"/>
        <end position="64"/>
    </location>
</feature>
<dbReference type="OrthoDB" id="9758229at2"/>
<organism evidence="6 7">
    <name type="scientific">Marinobacter fuscus</name>
    <dbReference type="NCBI Taxonomy" id="2109942"/>
    <lineage>
        <taxon>Bacteria</taxon>
        <taxon>Pseudomonadati</taxon>
        <taxon>Pseudomonadota</taxon>
        <taxon>Gammaproteobacteria</taxon>
        <taxon>Pseudomonadales</taxon>
        <taxon>Marinobacteraceae</taxon>
        <taxon>Marinobacter</taxon>
    </lineage>
</organism>
<evidence type="ECO:0000259" key="5">
    <source>
        <dbReference type="Pfam" id="PF21070"/>
    </source>
</evidence>
<dbReference type="InterPro" id="IPR010623">
    <property type="entry name" value="IcmF_C"/>
</dbReference>
<dbReference type="Pfam" id="PF14331">
    <property type="entry name" value="IcmF-related_N"/>
    <property type="match status" value="1"/>
</dbReference>
<feature type="domain" description="Type VI secretion system IcmF C-terminal" evidence="2">
    <location>
        <begin position="1046"/>
        <end position="1147"/>
    </location>
</feature>
<comment type="caution">
    <text evidence="6">The sequence shown here is derived from an EMBL/GenBank/DDBJ whole genome shotgun (WGS) entry which is preliminary data.</text>
</comment>
<evidence type="ECO:0000259" key="2">
    <source>
        <dbReference type="Pfam" id="PF06744"/>
    </source>
</evidence>
<name>A0A2T1KP40_9GAMM</name>
<dbReference type="AlphaFoldDB" id="A0A2T1KP40"/>
<dbReference type="InterPro" id="IPR027417">
    <property type="entry name" value="P-loop_NTPase"/>
</dbReference>
<dbReference type="NCBIfam" id="TIGR03348">
    <property type="entry name" value="VI_IcmF"/>
    <property type="match status" value="1"/>
</dbReference>
<keyword evidence="1" id="KW-0812">Transmembrane</keyword>
<feature type="domain" description="Type VI secretion system component TssM1 helical" evidence="5">
    <location>
        <begin position="939"/>
        <end position="1037"/>
    </location>
</feature>
<proteinExistence type="predicted"/>
<dbReference type="InterPro" id="IPR048677">
    <property type="entry name" value="TssM1_hel"/>
</dbReference>
<feature type="transmembrane region" description="Helical" evidence="1">
    <location>
        <begin position="12"/>
        <end position="32"/>
    </location>
</feature>
<dbReference type="SUPFAM" id="SSF52540">
    <property type="entry name" value="P-loop containing nucleoside triphosphate hydrolases"/>
    <property type="match status" value="1"/>
</dbReference>
<protein>
    <submittedName>
        <fullName evidence="6">Type VI secretion system membrane subunit TssM</fullName>
    </submittedName>
</protein>
<evidence type="ECO:0000259" key="4">
    <source>
        <dbReference type="Pfam" id="PF14331"/>
    </source>
</evidence>
<keyword evidence="1" id="KW-0472">Membrane</keyword>
<keyword evidence="1" id="KW-1133">Transmembrane helix</keyword>
<dbReference type="InterPro" id="IPR017731">
    <property type="entry name" value="TssM1-like"/>
</dbReference>
<sequence>MAWIRRMLSRITLRAVFVVFGFVALAVLVWFGGPFLAIADWKPLASGIARVSFLLTLIIVYLALELWRSRKERRDNERVVEEMMATDEGDELLQEELETQRSNMRKALALVKKWKSGRFSSVYQLPWYMIVGAPGSGKSTALLNSGLEFPLKSEMGLDPVKGLGGTRYCDWWFTNRAVIIDTAGRYTTQEAGDKRDAKGWNSFLGLLKKYRSRQPINGVIVAVSVADLLEQTPTEQAIHARAIKQRVQELRNRLGVVFPVYVMLTKFDLLEGFVDTFGMLSEQEREEVLGITFDLDTVRDAEKLPKIFEQEFDQLLNRLSGFLLHRLKQERAPATRHRIYEFPKQVALLRTPLWNLVKDVFFPSAYEEVPLLRGVYLVSSEQGQAGYDKVSGIVDQQFRLRSPKASRDTRSLPSGGFFQHKLFDRIIFSEHGLAVTDSGKARQRMLVRRFAFSAMAVLTLALSVTWYTDYARARDLIAGFETRADGLRDTLQRVPKDADWLAMETVLNESSELTGAAREPRQHGISSLGYFQLEALQQAALGVHGRVLQYRLATTLQDTLEADIQQHLDNPEYLYEALKSYLMLGDRSRFDRDQVTLWLSFMLQNQLPGEINRPQRESLLGHLESYLALEQPLRVTPGLVEVARNELTSVPLSERAYQRIRLDAQAAGLPEFRLPMVLGTVAAEVFERRSGRSLHDGIPALYTKAGYQGVFEPERDQIVSHLLEDSWVYGEDSAAYRNLDEERIKALVEDHYFRDYVHAWDSLMSDLKIRSFQSPDQGRYLTSLISGPDAPLNRLVSAVKYNTQLAVAPDKTSEAADAAKGQAVREVTRNSRALDRLNRILPLAGEEPVETTMVDDAFKVLHNIKEETFQSLQDSARIMSRYFAEQSGGSNRFQTVSRSDFNTAVTSFYATVGNTQSDHLDSIVADFARESRGLVRSSATQKINGLWRNQVYREFQSALAGLYPLDPEASEEVGLADFSQFFGHGGTIDTFFNSYLADHVDTSTNPWKLSTDLNIRRDSLRFFQRANRIRNAFFEDGTKNLKVSYAVQPVYLDNRVTQFSVEAGGSEMVYRHGPARKHHFEWPGENPGLVRIAVNPGSTTDAVVQRNFPGDWGLFRMLKAYDGVQGDGRDLTLEIMLSDYLARLRIEPASVRHPFAEGLIENFTLPARL</sequence>
<feature type="transmembrane region" description="Helical" evidence="1">
    <location>
        <begin position="450"/>
        <end position="468"/>
    </location>
</feature>
<gene>
    <name evidence="6" type="primary">icmF</name>
    <name evidence="6" type="ORF">C7H09_05755</name>
</gene>
<dbReference type="InterPro" id="IPR009612">
    <property type="entry name" value="IcmF-rel"/>
</dbReference>
<dbReference type="PANTHER" id="PTHR36153:SF1">
    <property type="entry name" value="TYPE VI SECRETION SYSTEM COMPONENT TSSM1"/>
    <property type="match status" value="1"/>
</dbReference>
<dbReference type="Pfam" id="PF06744">
    <property type="entry name" value="IcmF_C"/>
    <property type="match status" value="1"/>
</dbReference>
<feature type="domain" description="IcmF-related" evidence="3">
    <location>
        <begin position="506"/>
        <end position="804"/>
    </location>
</feature>
<dbReference type="PANTHER" id="PTHR36153">
    <property type="entry name" value="INNER MEMBRANE PROTEIN-RELATED"/>
    <property type="match status" value="1"/>
</dbReference>
<evidence type="ECO:0000256" key="1">
    <source>
        <dbReference type="SAM" id="Phobius"/>
    </source>
</evidence>